<accession>A0A1E5G126</accession>
<dbReference type="Gene3D" id="3.30.750.24">
    <property type="entry name" value="STAS domain"/>
    <property type="match status" value="1"/>
</dbReference>
<dbReference type="PANTHER" id="PTHR33495">
    <property type="entry name" value="ANTI-SIGMA FACTOR ANTAGONIST TM_1081-RELATED-RELATED"/>
    <property type="match status" value="1"/>
</dbReference>
<dbReference type="AlphaFoldDB" id="A0A1E5G126"/>
<protein>
    <recommendedName>
        <fullName evidence="1">STAS domain-containing protein</fullName>
    </recommendedName>
</protein>
<gene>
    <name evidence="2" type="ORF">BHF68_07660</name>
</gene>
<keyword evidence="3" id="KW-1185">Reference proteome</keyword>
<comment type="caution">
    <text evidence="2">The sequence shown here is derived from an EMBL/GenBank/DDBJ whole genome shotgun (WGS) entry which is preliminary data.</text>
</comment>
<name>A0A1E5G126_9FIRM</name>
<dbReference type="STRING" id="766136.BHF68_07660"/>
<dbReference type="InterPro" id="IPR002645">
    <property type="entry name" value="STAS_dom"/>
</dbReference>
<dbReference type="InterPro" id="IPR036513">
    <property type="entry name" value="STAS_dom_sf"/>
</dbReference>
<evidence type="ECO:0000313" key="3">
    <source>
        <dbReference type="Proteomes" id="UP000094296"/>
    </source>
</evidence>
<dbReference type="GO" id="GO:0043856">
    <property type="term" value="F:anti-sigma factor antagonist activity"/>
    <property type="evidence" value="ECO:0007669"/>
    <property type="project" value="TreeGrafter"/>
</dbReference>
<reference evidence="2 3" key="1">
    <citation type="submission" date="2016-09" db="EMBL/GenBank/DDBJ databases">
        <title>Draft genome sequence for the type strain of Desulfuribacillus alkaliarsenatis AHT28, an obligately anaerobic, sulfidogenic bacterium isolated from Russian soda lake sediments.</title>
        <authorList>
            <person name="Abin C.A."/>
            <person name="Hollibaugh J.T."/>
        </authorList>
    </citation>
    <scope>NUCLEOTIDE SEQUENCE [LARGE SCALE GENOMIC DNA]</scope>
    <source>
        <strain evidence="2 3">AHT28</strain>
    </source>
</reference>
<dbReference type="OrthoDB" id="9793697at2"/>
<dbReference type="Pfam" id="PF01740">
    <property type="entry name" value="STAS"/>
    <property type="match status" value="1"/>
</dbReference>
<sequence>MDVQILESGEAIITPQDDKIMLTNAEEFKKALMSVFNQGISRVVIDLQNVHNIDSTGLGKILVFNKRIQEKNGSLTIKNVNNEHVRNLFRILRLPDIVKIEGM</sequence>
<evidence type="ECO:0000313" key="2">
    <source>
        <dbReference type="EMBL" id="OEF96520.1"/>
    </source>
</evidence>
<feature type="domain" description="STAS" evidence="1">
    <location>
        <begin position="1"/>
        <end position="103"/>
    </location>
</feature>
<dbReference type="PROSITE" id="PS50801">
    <property type="entry name" value="STAS"/>
    <property type="match status" value="1"/>
</dbReference>
<evidence type="ECO:0000259" key="1">
    <source>
        <dbReference type="PROSITE" id="PS50801"/>
    </source>
</evidence>
<dbReference type="RefSeq" id="WP_069643529.1">
    <property type="nucleotide sequence ID" value="NZ_MIJE01000031.1"/>
</dbReference>
<dbReference type="Proteomes" id="UP000094296">
    <property type="component" value="Unassembled WGS sequence"/>
</dbReference>
<organism evidence="2 3">
    <name type="scientific">Desulfuribacillus alkaliarsenatis</name>
    <dbReference type="NCBI Taxonomy" id="766136"/>
    <lineage>
        <taxon>Bacteria</taxon>
        <taxon>Bacillati</taxon>
        <taxon>Bacillota</taxon>
        <taxon>Desulfuribacillia</taxon>
        <taxon>Desulfuribacillales</taxon>
        <taxon>Desulfuribacillaceae</taxon>
        <taxon>Desulfuribacillus</taxon>
    </lineage>
</organism>
<dbReference type="SUPFAM" id="SSF52091">
    <property type="entry name" value="SpoIIaa-like"/>
    <property type="match status" value="1"/>
</dbReference>
<dbReference type="CDD" id="cd07043">
    <property type="entry name" value="STAS_anti-anti-sigma_factors"/>
    <property type="match status" value="1"/>
</dbReference>
<dbReference type="EMBL" id="MIJE01000031">
    <property type="protein sequence ID" value="OEF96520.1"/>
    <property type="molecule type" value="Genomic_DNA"/>
</dbReference>
<proteinExistence type="predicted"/>